<organism evidence="2">
    <name type="scientific">Tanacetum cinerariifolium</name>
    <name type="common">Dalmatian daisy</name>
    <name type="synonym">Chrysanthemum cinerariifolium</name>
    <dbReference type="NCBI Taxonomy" id="118510"/>
    <lineage>
        <taxon>Eukaryota</taxon>
        <taxon>Viridiplantae</taxon>
        <taxon>Streptophyta</taxon>
        <taxon>Embryophyta</taxon>
        <taxon>Tracheophyta</taxon>
        <taxon>Spermatophyta</taxon>
        <taxon>Magnoliopsida</taxon>
        <taxon>eudicotyledons</taxon>
        <taxon>Gunneridae</taxon>
        <taxon>Pentapetalae</taxon>
        <taxon>asterids</taxon>
        <taxon>campanulids</taxon>
        <taxon>Asterales</taxon>
        <taxon>Asteraceae</taxon>
        <taxon>Asteroideae</taxon>
        <taxon>Anthemideae</taxon>
        <taxon>Anthemidinae</taxon>
        <taxon>Tanacetum</taxon>
    </lineage>
</organism>
<proteinExistence type="predicted"/>
<accession>A0A699RRE8</accession>
<dbReference type="EMBL" id="BKCJ011106248">
    <property type="protein sequence ID" value="GFC86642.1"/>
    <property type="molecule type" value="Genomic_DNA"/>
</dbReference>
<feature type="non-terminal residue" evidence="2">
    <location>
        <position position="109"/>
    </location>
</feature>
<sequence>MRRVGKGCSGVETPLFENMLQVREEDAEEEVQVPTYNDVDQENVVEETADDVTQPTLPLPPSPIDEENVFNQGRISVDIHEGIELVDDQQKDVHVKGRQADTQAKIYNI</sequence>
<reference evidence="2" key="1">
    <citation type="journal article" date="2019" name="Sci. Rep.">
        <title>Draft genome of Tanacetum cinerariifolium, the natural source of mosquito coil.</title>
        <authorList>
            <person name="Yamashiro T."/>
            <person name="Shiraishi A."/>
            <person name="Satake H."/>
            <person name="Nakayama K."/>
        </authorList>
    </citation>
    <scope>NUCLEOTIDE SEQUENCE</scope>
</reference>
<protein>
    <submittedName>
        <fullName evidence="2">Uncharacterized protein</fullName>
    </submittedName>
</protein>
<comment type="caution">
    <text evidence="2">The sequence shown here is derived from an EMBL/GenBank/DDBJ whole genome shotgun (WGS) entry which is preliminary data.</text>
</comment>
<evidence type="ECO:0000256" key="1">
    <source>
        <dbReference type="SAM" id="MobiDB-lite"/>
    </source>
</evidence>
<evidence type="ECO:0000313" key="2">
    <source>
        <dbReference type="EMBL" id="GFC86642.1"/>
    </source>
</evidence>
<feature type="region of interest" description="Disordered" evidence="1">
    <location>
        <begin position="47"/>
        <end position="67"/>
    </location>
</feature>
<gene>
    <name evidence="2" type="ORF">Tci_858612</name>
</gene>
<dbReference type="AlphaFoldDB" id="A0A699RRE8"/>
<name>A0A699RRE8_TANCI</name>